<dbReference type="NCBIfam" id="NF038356">
    <property type="entry name" value="actino_DLW39"/>
    <property type="match status" value="1"/>
</dbReference>
<sequence length="39" mass="4261">MKKIVLVLLAAAGIVLAKKKLDQSNIEKSHWADATDKVN</sequence>
<protein>
    <submittedName>
        <fullName evidence="1">Uncharacterized protein</fullName>
    </submittedName>
</protein>
<keyword evidence="2" id="KW-1185">Reference proteome</keyword>
<dbReference type="Proteomes" id="UP000564496">
    <property type="component" value="Unassembled WGS sequence"/>
</dbReference>
<reference evidence="1 2" key="1">
    <citation type="submission" date="2020-07" db="EMBL/GenBank/DDBJ databases">
        <title>Sequencing the genomes of 1000 actinobacteria strains.</title>
        <authorList>
            <person name="Klenk H.-P."/>
        </authorList>
    </citation>
    <scope>NUCLEOTIDE SEQUENCE [LARGE SCALE GENOMIC DNA]</scope>
    <source>
        <strain evidence="1 2">DSM 26487</strain>
    </source>
</reference>
<evidence type="ECO:0000313" key="1">
    <source>
        <dbReference type="EMBL" id="NYI80233.1"/>
    </source>
</evidence>
<comment type="caution">
    <text evidence="1">The sequence shown here is derived from an EMBL/GenBank/DDBJ whole genome shotgun (WGS) entry which is preliminary data.</text>
</comment>
<organism evidence="1 2">
    <name type="scientific">Nocardioides panzhihuensis</name>
    <dbReference type="NCBI Taxonomy" id="860243"/>
    <lineage>
        <taxon>Bacteria</taxon>
        <taxon>Bacillati</taxon>
        <taxon>Actinomycetota</taxon>
        <taxon>Actinomycetes</taxon>
        <taxon>Propionibacteriales</taxon>
        <taxon>Nocardioidaceae</taxon>
        <taxon>Nocardioides</taxon>
    </lineage>
</organism>
<dbReference type="EMBL" id="JACBZR010000001">
    <property type="protein sequence ID" value="NYI80233.1"/>
    <property type="molecule type" value="Genomic_DNA"/>
</dbReference>
<evidence type="ECO:0000313" key="2">
    <source>
        <dbReference type="Proteomes" id="UP000564496"/>
    </source>
</evidence>
<name>A0A7Z0DRM8_9ACTN</name>
<dbReference type="InterPro" id="IPR047990">
    <property type="entry name" value="DLW39-like"/>
</dbReference>
<proteinExistence type="predicted"/>
<dbReference type="AlphaFoldDB" id="A0A7Z0DRM8"/>
<dbReference type="RefSeq" id="WP_218861093.1">
    <property type="nucleotide sequence ID" value="NZ_JACBZR010000001.1"/>
</dbReference>
<accession>A0A7Z0DRM8</accession>
<gene>
    <name evidence="1" type="ORF">BJ988_004881</name>
</gene>